<feature type="domain" description="DUF4214" evidence="1">
    <location>
        <begin position="59"/>
        <end position="109"/>
    </location>
</feature>
<name>A0A091AS16_9GAMM</name>
<dbReference type="InterPro" id="IPR025282">
    <property type="entry name" value="DUF4214"/>
</dbReference>
<dbReference type="PANTHER" id="PTHR43861">
    <property type="entry name" value="TRANS-ACONITATE 2-METHYLTRANSFERASE-RELATED"/>
    <property type="match status" value="1"/>
</dbReference>
<dbReference type="eggNOG" id="COG2226">
    <property type="taxonomic scope" value="Bacteria"/>
</dbReference>
<dbReference type="Pfam" id="PF13489">
    <property type="entry name" value="Methyltransf_23"/>
    <property type="match status" value="1"/>
</dbReference>
<accession>A0A091AS16</accession>
<reference evidence="2 3" key="1">
    <citation type="submission" date="2013-09" db="EMBL/GenBank/DDBJ databases">
        <title>Genome sequencing of Arenimonas metalli.</title>
        <authorList>
            <person name="Chen F."/>
            <person name="Wang G."/>
        </authorList>
    </citation>
    <scope>NUCLEOTIDE SEQUENCE [LARGE SCALE GENOMIC DNA]</scope>
    <source>
        <strain evidence="2 3">CF5-1</strain>
    </source>
</reference>
<dbReference type="STRING" id="1384056.N787_03950"/>
<evidence type="ECO:0000259" key="1">
    <source>
        <dbReference type="Pfam" id="PF13946"/>
    </source>
</evidence>
<dbReference type="CDD" id="cd02440">
    <property type="entry name" value="AdoMet_MTases"/>
    <property type="match status" value="1"/>
</dbReference>
<dbReference type="AlphaFoldDB" id="A0A091AS16"/>
<dbReference type="SUPFAM" id="SSF53335">
    <property type="entry name" value="S-adenosyl-L-methionine-dependent methyltransferases"/>
    <property type="match status" value="1"/>
</dbReference>
<comment type="caution">
    <text evidence="2">The sequence shown here is derived from an EMBL/GenBank/DDBJ whole genome shotgun (WGS) entry which is preliminary data.</text>
</comment>
<dbReference type="Gene3D" id="3.40.50.150">
    <property type="entry name" value="Vaccinia Virus protein VP39"/>
    <property type="match status" value="1"/>
</dbReference>
<dbReference type="InterPro" id="IPR029063">
    <property type="entry name" value="SAM-dependent_MTases_sf"/>
</dbReference>
<dbReference type="Proteomes" id="UP000029393">
    <property type="component" value="Unassembled WGS sequence"/>
</dbReference>
<dbReference type="Pfam" id="PF13946">
    <property type="entry name" value="DUF4214"/>
    <property type="match status" value="1"/>
</dbReference>
<dbReference type="EMBL" id="AVCK01000055">
    <property type="protein sequence ID" value="KFN41927.1"/>
    <property type="molecule type" value="Genomic_DNA"/>
</dbReference>
<keyword evidence="3" id="KW-1185">Reference proteome</keyword>
<dbReference type="OrthoDB" id="8210690at2"/>
<dbReference type="PATRIC" id="fig|1384056.3.peg.2308"/>
<protein>
    <recommendedName>
        <fullName evidence="1">DUF4214 domain-containing protein</fullName>
    </recommendedName>
</protein>
<gene>
    <name evidence="2" type="ORF">N787_03950</name>
</gene>
<dbReference type="RefSeq" id="WP_052575430.1">
    <property type="nucleotide sequence ID" value="NZ_AVCK01000055.1"/>
</dbReference>
<proteinExistence type="predicted"/>
<evidence type="ECO:0000313" key="3">
    <source>
        <dbReference type="Proteomes" id="UP000029393"/>
    </source>
</evidence>
<evidence type="ECO:0000313" key="2">
    <source>
        <dbReference type="EMBL" id="KFN41927.1"/>
    </source>
</evidence>
<organism evidence="2 3">
    <name type="scientific">Arenimonas metalli CF5-1</name>
    <dbReference type="NCBI Taxonomy" id="1384056"/>
    <lineage>
        <taxon>Bacteria</taxon>
        <taxon>Pseudomonadati</taxon>
        <taxon>Pseudomonadota</taxon>
        <taxon>Gammaproteobacteria</taxon>
        <taxon>Lysobacterales</taxon>
        <taxon>Lysobacteraceae</taxon>
        <taxon>Arenimonas</taxon>
    </lineage>
</organism>
<sequence>MTLDVGKVIAEVRSELARRMGRASAAEPRAPADFARTWTGSLPRLENKAEYALEELLAYSDRAFVEAAYAAILRRTPDPQGLETHLGKLRRGEASKVEILAHLRWSPEGEARGVHVDGLLGPYKLHCWRRKRIIGPLIGWAHGLLRLGSLPSRMAWAEAVQARETSGLAARVDELAARVFRRLDDIEEETRRVAAEQAQANDAVRSVLAELKAEAGATSAAVAAGLRRGEQLTADLSASVLALTGREQELRTSLVELAADAAARRESVERQAQAVAALRELLEQREQELLRQGQQLGRLDELGHATAEQLRQMVALGEANERDASRQQRSLDTLYVEFEEQFRGSPELIRERALPYLDFLREAEAGGLYTPVLDLGCGRGDWLDVLREHGFNAHGVDSNEAFVGICRDRGLDVTTADVISYLRSLPDASQGAVTGMHIAEHLPFEVLIELLDQCHRVLCVGGLLALETPNPENLTVATLTFYMDPTHRNPLPPEALRWMVQSRGFERVHIERWTVARDMGAPPLLAADLPGAPSVNVLLSQMHAAPDYAIIARRL</sequence>